<name>A0A095C398_SCHHA</name>
<accession>A0A095C398</accession>
<dbReference type="PANTHER" id="PTHR45168:SF3">
    <property type="entry name" value="DNAJ HEAT SHOCK PROTEIN FAMILY (HSP40) MEMBER B2"/>
    <property type="match status" value="1"/>
</dbReference>
<protein>
    <submittedName>
        <fullName evidence="4">DnaJ sub B member 6</fullName>
    </submittedName>
    <submittedName>
        <fullName evidence="5">DnaJ subfamily B member 2</fullName>
    </submittedName>
</protein>
<proteinExistence type="predicted"/>
<feature type="compositionally biased region" description="Basic residues" evidence="2">
    <location>
        <begin position="78"/>
        <end position="96"/>
    </location>
</feature>
<dbReference type="PRINTS" id="PR00625">
    <property type="entry name" value="JDOMAIN"/>
</dbReference>
<dbReference type="Gene3D" id="1.10.287.110">
    <property type="entry name" value="DnaJ domain"/>
    <property type="match status" value="1"/>
</dbReference>
<dbReference type="EMBL" id="AMPZ03000002">
    <property type="protein sequence ID" value="KAH9591782.1"/>
    <property type="molecule type" value="Genomic_DNA"/>
</dbReference>
<dbReference type="AlphaFoldDB" id="A0A095C398"/>
<reference evidence="4" key="4">
    <citation type="journal article" date="2022" name="PLoS Pathog.">
        <title>Chromosome-level genome of Schistosoma haematobium underpins genome-wide explorations of molecular variation.</title>
        <authorList>
            <person name="Stroehlein A.J."/>
            <person name="Korhonen P.K."/>
            <person name="Lee V.V."/>
            <person name="Ralph S.A."/>
            <person name="Mentink-Kane M."/>
            <person name="You H."/>
            <person name="McManus D.P."/>
            <person name="Tchuente L.T."/>
            <person name="Stothard J.R."/>
            <person name="Kaur P."/>
            <person name="Dudchenko O."/>
            <person name="Aiden E.L."/>
            <person name="Yang B."/>
            <person name="Yang H."/>
            <person name="Emery A.M."/>
            <person name="Webster B.L."/>
            <person name="Brindley P.J."/>
            <person name="Rollinson D."/>
            <person name="Chang B.C.H."/>
            <person name="Gasser R.B."/>
            <person name="Young N.D."/>
        </authorList>
    </citation>
    <scope>NUCLEOTIDE SEQUENCE</scope>
</reference>
<evidence type="ECO:0000256" key="2">
    <source>
        <dbReference type="SAM" id="MobiDB-lite"/>
    </source>
</evidence>
<keyword evidence="6" id="KW-1185">Reference proteome</keyword>
<dbReference type="GeneID" id="75577161"/>
<dbReference type="Pfam" id="PF00226">
    <property type="entry name" value="DnaJ"/>
    <property type="match status" value="1"/>
</dbReference>
<sequence length="285" mass="32868">MSSICYYKVLGLTKTATDEEVRRAYRRLALKWHPDKNPTNLEEAEKKFKEISAAYEVLSDPQKRSVYDSHGKDGLNRTHVKTSKSTRPPSGRRRHTASGTFFTDDIFDTSDFFPFNDFGFTFRDPEEVFREFFSKHVDMMNAFMDTAGLFRSHSHLHDIFNNDHHFNVLPSRHLHHTTSYKSTNEHQPRFHHVERIRKTSLPQNVPVRSLSTKTSYSFNFGSSSRPGHPPMRKETFRSTSTKIENGKCVTTRKIVQDGIETIEIEENGILKMKTINGQPVAIANG</sequence>
<dbReference type="InterPro" id="IPR001623">
    <property type="entry name" value="DnaJ_domain"/>
</dbReference>
<evidence type="ECO:0000313" key="6">
    <source>
        <dbReference type="Proteomes" id="UP000471633"/>
    </source>
</evidence>
<dbReference type="PROSITE" id="PS00636">
    <property type="entry name" value="DNAJ_1"/>
    <property type="match status" value="1"/>
</dbReference>
<dbReference type="PANTHER" id="PTHR45168">
    <property type="entry name" value="DNAJ HOMOLOG SUBFAMILY B MEMBER 2"/>
    <property type="match status" value="1"/>
</dbReference>
<reference evidence="5" key="1">
    <citation type="journal article" date="2012" name="Nat. Genet.">
        <title>Whole-genome sequence of Schistosoma haematobium.</title>
        <authorList>
            <person name="Young N.D."/>
            <person name="Jex A.R."/>
            <person name="Li B."/>
            <person name="Liu S."/>
            <person name="Yang L."/>
            <person name="Xiong Z."/>
            <person name="Li Y."/>
            <person name="Cantacessi C."/>
            <person name="Hall R.S."/>
            <person name="Xu X."/>
            <person name="Chen F."/>
            <person name="Wu X."/>
            <person name="Zerlotini A."/>
            <person name="Oliveira G."/>
            <person name="Hofmann A."/>
            <person name="Zhang G."/>
            <person name="Fang X."/>
            <person name="Kang Y."/>
            <person name="Campbell B.E."/>
            <person name="Loukas A."/>
            <person name="Ranganathan S."/>
            <person name="Rollinson D."/>
            <person name="Rinaldi G."/>
            <person name="Brindley P.J."/>
            <person name="Yang H."/>
            <person name="Wang J."/>
            <person name="Wang J."/>
            <person name="Gasser R.B."/>
        </authorList>
    </citation>
    <scope>NUCLEOTIDE SEQUENCE [LARGE SCALE GENOMIC DNA]</scope>
</reference>
<evidence type="ECO:0000313" key="5">
    <source>
        <dbReference type="EMBL" id="KGB36193.1"/>
    </source>
</evidence>
<dbReference type="PROSITE" id="PS50076">
    <property type="entry name" value="DNAJ_2"/>
    <property type="match status" value="1"/>
</dbReference>
<feature type="region of interest" description="Disordered" evidence="2">
    <location>
        <begin position="64"/>
        <end position="97"/>
    </location>
</feature>
<dbReference type="Proteomes" id="UP000471633">
    <property type="component" value="Unassembled WGS sequence"/>
</dbReference>
<feature type="domain" description="J" evidence="3">
    <location>
        <begin position="5"/>
        <end position="71"/>
    </location>
</feature>
<dbReference type="KEGG" id="shx:MS3_00003934"/>
<gene>
    <name evidence="4" type="primary">DNAJB6_2</name>
    <name evidence="4" type="ORF">MS3_00003934</name>
    <name evidence="5" type="ORF">MS3_04467</name>
</gene>
<reference evidence="4" key="2">
    <citation type="journal article" date="2019" name="Gigascience">
        <title>High-quality Schistosoma haematobium genome achieved by single-molecule and long-range sequencing.</title>
        <authorList>
            <person name="Stroehlein A.J."/>
            <person name="Korhonen P.K."/>
            <person name="Chong T.M."/>
            <person name="Lim Y.L."/>
            <person name="Chan K.G."/>
            <person name="Webster B."/>
            <person name="Rollinson D."/>
            <person name="Brindley P.J."/>
            <person name="Gasser R.B."/>
            <person name="Young N.D."/>
        </authorList>
    </citation>
    <scope>NUCLEOTIDE SEQUENCE</scope>
</reference>
<dbReference type="GO" id="GO:0030544">
    <property type="term" value="F:Hsp70 protein binding"/>
    <property type="evidence" value="ECO:0007669"/>
    <property type="project" value="InterPro"/>
</dbReference>
<dbReference type="OrthoDB" id="10250354at2759"/>
<evidence type="ECO:0000259" key="3">
    <source>
        <dbReference type="PROSITE" id="PS50076"/>
    </source>
</evidence>
<dbReference type="CDD" id="cd06257">
    <property type="entry name" value="DnaJ"/>
    <property type="match status" value="1"/>
</dbReference>
<dbReference type="SUPFAM" id="SSF46565">
    <property type="entry name" value="Chaperone J-domain"/>
    <property type="match status" value="1"/>
</dbReference>
<dbReference type="SMART" id="SM00271">
    <property type="entry name" value="DnaJ"/>
    <property type="match status" value="1"/>
</dbReference>
<dbReference type="RefSeq" id="XP_051071917.1">
    <property type="nucleotide sequence ID" value="XM_051211811.1"/>
</dbReference>
<dbReference type="CTD" id="75577161"/>
<organism evidence="5">
    <name type="scientific">Schistosoma haematobium</name>
    <name type="common">Blood fluke</name>
    <dbReference type="NCBI Taxonomy" id="6185"/>
    <lineage>
        <taxon>Eukaryota</taxon>
        <taxon>Metazoa</taxon>
        <taxon>Spiralia</taxon>
        <taxon>Lophotrochozoa</taxon>
        <taxon>Platyhelminthes</taxon>
        <taxon>Trematoda</taxon>
        <taxon>Digenea</taxon>
        <taxon>Strigeidida</taxon>
        <taxon>Schistosomatoidea</taxon>
        <taxon>Schistosomatidae</taxon>
        <taxon>Schistosoma</taxon>
    </lineage>
</organism>
<dbReference type="STRING" id="6185.A0A095C398"/>
<feature type="region of interest" description="Disordered" evidence="2">
    <location>
        <begin position="218"/>
        <end position="237"/>
    </location>
</feature>
<dbReference type="InterPro" id="IPR018253">
    <property type="entry name" value="DnaJ_domain_CS"/>
</dbReference>
<dbReference type="GO" id="GO:0051082">
    <property type="term" value="F:unfolded protein binding"/>
    <property type="evidence" value="ECO:0007669"/>
    <property type="project" value="InterPro"/>
</dbReference>
<dbReference type="InterPro" id="IPR036869">
    <property type="entry name" value="J_dom_sf"/>
</dbReference>
<evidence type="ECO:0000256" key="1">
    <source>
        <dbReference type="ARBA" id="ARBA00023186"/>
    </source>
</evidence>
<dbReference type="InterPro" id="IPR043183">
    <property type="entry name" value="DNJB2/6-like"/>
</dbReference>
<feature type="compositionally biased region" description="Basic and acidic residues" evidence="2">
    <location>
        <begin position="64"/>
        <end position="76"/>
    </location>
</feature>
<keyword evidence="1" id="KW-0143">Chaperone</keyword>
<reference evidence="4" key="3">
    <citation type="submission" date="2021-06" db="EMBL/GenBank/DDBJ databases">
        <title>Chromosome-level genome assembly for S. haematobium.</title>
        <authorList>
            <person name="Stroehlein A.J."/>
        </authorList>
    </citation>
    <scope>NUCLEOTIDE SEQUENCE</scope>
</reference>
<dbReference type="EMBL" id="KL250751">
    <property type="protein sequence ID" value="KGB36193.1"/>
    <property type="molecule type" value="Genomic_DNA"/>
</dbReference>
<evidence type="ECO:0000313" key="4">
    <source>
        <dbReference type="EMBL" id="KAH9591782.1"/>
    </source>
</evidence>